<dbReference type="GO" id="GO:0005737">
    <property type="term" value="C:cytoplasm"/>
    <property type="evidence" value="ECO:0000318"/>
    <property type="project" value="GO_Central"/>
</dbReference>
<keyword evidence="4 7" id="KW-0418">Kinase</keyword>
<dbReference type="Proteomes" id="UP000001542">
    <property type="component" value="Unassembled WGS sequence"/>
</dbReference>
<dbReference type="InParanoid" id="A2H9V8"/>
<dbReference type="AlphaFoldDB" id="A2H9V8"/>
<sequence>EEICYIIPSYDVLYINDSFGLTMKFFPYNLETLINEGISIRDALHIAKHILCGLYQLYSHGYIWLDCNPRNILMGDNMIPQFTDIGNASKVDNSNELQDIDKNKTICTPLYAAPEVILYYKASYKSDIFSWGVLLYQLLTQKYALLSEEFYDSESNDYITEYLKFQVNVDCAEFQCLDKLTKSVILGCLSMNPYERMSFSDIFGSGIFEKYI</sequence>
<dbReference type="GO" id="GO:0005524">
    <property type="term" value="F:ATP binding"/>
    <property type="evidence" value="ECO:0007669"/>
    <property type="project" value="UniProtKB-KW"/>
</dbReference>
<organism evidence="7 8">
    <name type="scientific">Trichomonas vaginalis (strain ATCC PRA-98 / G3)</name>
    <dbReference type="NCBI Taxonomy" id="412133"/>
    <lineage>
        <taxon>Eukaryota</taxon>
        <taxon>Metamonada</taxon>
        <taxon>Parabasalia</taxon>
        <taxon>Trichomonadida</taxon>
        <taxon>Trichomonadidae</taxon>
        <taxon>Trichomonas</taxon>
    </lineage>
</organism>
<dbReference type="STRING" id="5722.A2H9V8"/>
<keyword evidence="8" id="KW-1185">Reference proteome</keyword>
<dbReference type="OrthoDB" id="688481at2759"/>
<reference evidence="7" key="2">
    <citation type="journal article" date="2007" name="Science">
        <title>Draft genome sequence of the sexually transmitted pathogen Trichomonas vaginalis.</title>
        <authorList>
            <person name="Carlton J.M."/>
            <person name="Hirt R.P."/>
            <person name="Silva J.C."/>
            <person name="Delcher A.L."/>
            <person name="Schatz M."/>
            <person name="Zhao Q."/>
            <person name="Wortman J.R."/>
            <person name="Bidwell S.L."/>
            <person name="Alsmark U.C.M."/>
            <person name="Besteiro S."/>
            <person name="Sicheritz-Ponten T."/>
            <person name="Noel C.J."/>
            <person name="Dacks J.B."/>
            <person name="Foster P.G."/>
            <person name="Simillion C."/>
            <person name="Van de Peer Y."/>
            <person name="Miranda-Saavedra D."/>
            <person name="Barton G.J."/>
            <person name="Westrop G.D."/>
            <person name="Mueller S."/>
            <person name="Dessi D."/>
            <person name="Fiori P.L."/>
            <person name="Ren Q."/>
            <person name="Paulsen I."/>
            <person name="Zhang H."/>
            <person name="Bastida-Corcuera F.D."/>
            <person name="Simoes-Barbosa A."/>
            <person name="Brown M.T."/>
            <person name="Hayes R.D."/>
            <person name="Mukherjee M."/>
            <person name="Okumura C.Y."/>
            <person name="Schneider R."/>
            <person name="Smith A.J."/>
            <person name="Vanacova S."/>
            <person name="Villalvazo M."/>
            <person name="Haas B.J."/>
            <person name="Pertea M."/>
            <person name="Feldblyum T.V."/>
            <person name="Utterback T.R."/>
            <person name="Shu C.L."/>
            <person name="Osoegawa K."/>
            <person name="de Jong P.J."/>
            <person name="Hrdy I."/>
            <person name="Horvathova L."/>
            <person name="Zubacova Z."/>
            <person name="Dolezal P."/>
            <person name="Malik S.B."/>
            <person name="Logsdon J.M. Jr."/>
            <person name="Henze K."/>
            <person name="Gupta A."/>
            <person name="Wang C.C."/>
            <person name="Dunne R.L."/>
            <person name="Upcroft J.A."/>
            <person name="Upcroft P."/>
            <person name="White O."/>
            <person name="Salzberg S.L."/>
            <person name="Tang P."/>
            <person name="Chiu C.-H."/>
            <person name="Lee Y.-S."/>
            <person name="Embley T.M."/>
            <person name="Coombs G.H."/>
            <person name="Mottram J.C."/>
            <person name="Tachezy J."/>
            <person name="Fraser-Liggett C.M."/>
            <person name="Johnson P.J."/>
        </authorList>
    </citation>
    <scope>NUCLEOTIDE SEQUENCE [LARGE SCALE GENOMIC DNA]</scope>
    <source>
        <strain evidence="7">G3</strain>
    </source>
</reference>
<evidence type="ECO:0000259" key="6">
    <source>
        <dbReference type="PROSITE" id="PS50011"/>
    </source>
</evidence>
<dbReference type="SUPFAM" id="SSF56112">
    <property type="entry name" value="Protein kinase-like (PK-like)"/>
    <property type="match status" value="1"/>
</dbReference>
<evidence type="ECO:0000313" key="7">
    <source>
        <dbReference type="EMBL" id="EAX73810.1"/>
    </source>
</evidence>
<dbReference type="InterPro" id="IPR000719">
    <property type="entry name" value="Prot_kinase_dom"/>
</dbReference>
<reference evidence="7" key="1">
    <citation type="submission" date="2006-10" db="EMBL/GenBank/DDBJ databases">
        <authorList>
            <person name="Amadeo P."/>
            <person name="Zhao Q."/>
            <person name="Wortman J."/>
            <person name="Fraser-Liggett C."/>
            <person name="Carlton J."/>
        </authorList>
    </citation>
    <scope>NUCLEOTIDE SEQUENCE</scope>
    <source>
        <strain evidence="7">G3</strain>
    </source>
</reference>
<evidence type="ECO:0000256" key="1">
    <source>
        <dbReference type="ARBA" id="ARBA00022527"/>
    </source>
</evidence>
<dbReference type="GO" id="GO:0004674">
    <property type="term" value="F:protein serine/threonine kinase activity"/>
    <property type="evidence" value="ECO:0000318"/>
    <property type="project" value="GO_Central"/>
</dbReference>
<dbReference type="SMR" id="A2H9V8"/>
<evidence type="ECO:0000256" key="2">
    <source>
        <dbReference type="ARBA" id="ARBA00022679"/>
    </source>
</evidence>
<dbReference type="PANTHER" id="PTHR24345:SF0">
    <property type="entry name" value="CELL CYCLE SERINE_THREONINE-PROTEIN KINASE CDC5_MSD2"/>
    <property type="match status" value="1"/>
</dbReference>
<evidence type="ECO:0000256" key="4">
    <source>
        <dbReference type="ARBA" id="ARBA00022777"/>
    </source>
</evidence>
<dbReference type="SMART" id="SM00220">
    <property type="entry name" value="S_TKc"/>
    <property type="match status" value="1"/>
</dbReference>
<evidence type="ECO:0000256" key="5">
    <source>
        <dbReference type="ARBA" id="ARBA00022840"/>
    </source>
</evidence>
<gene>
    <name evidence="7" type="ORF">TVAG_570630</name>
</gene>
<dbReference type="PANTHER" id="PTHR24345">
    <property type="entry name" value="SERINE/THREONINE-PROTEIN KINASE PLK"/>
    <property type="match status" value="1"/>
</dbReference>
<dbReference type="InterPro" id="IPR011009">
    <property type="entry name" value="Kinase-like_dom_sf"/>
</dbReference>
<name>A2H9V8_TRIV3</name>
<dbReference type="Pfam" id="PF00069">
    <property type="entry name" value="Pkinase"/>
    <property type="match status" value="1"/>
</dbReference>
<accession>A2H9V8</accession>
<evidence type="ECO:0000313" key="8">
    <source>
        <dbReference type="Proteomes" id="UP000001542"/>
    </source>
</evidence>
<dbReference type="PROSITE" id="PS50011">
    <property type="entry name" value="PROTEIN_KINASE_DOM"/>
    <property type="match status" value="1"/>
</dbReference>
<keyword evidence="1" id="KW-0723">Serine/threonine-protein kinase</keyword>
<dbReference type="Gene3D" id="1.10.510.10">
    <property type="entry name" value="Transferase(Phosphotransferase) domain 1"/>
    <property type="match status" value="1"/>
</dbReference>
<keyword evidence="2" id="KW-0808">Transferase</keyword>
<dbReference type="EMBL" id="DS129363">
    <property type="protein sequence ID" value="EAX73810.1"/>
    <property type="molecule type" value="Genomic_DNA"/>
</dbReference>
<keyword evidence="5" id="KW-0067">ATP-binding</keyword>
<keyword evidence="3" id="KW-0547">Nucleotide-binding</keyword>
<protein>
    <submittedName>
        <fullName evidence="7">Protein kinase, putative</fullName>
    </submittedName>
</protein>
<dbReference type="VEuPathDB" id="TrichDB:TVAG_570630"/>
<dbReference type="VEuPathDB" id="TrichDB:TVAGG3_0998010"/>
<proteinExistence type="predicted"/>
<dbReference type="eggNOG" id="KOG0032">
    <property type="taxonomic scope" value="Eukaryota"/>
</dbReference>
<feature type="non-terminal residue" evidence="7">
    <location>
        <position position="1"/>
    </location>
</feature>
<evidence type="ECO:0000256" key="3">
    <source>
        <dbReference type="ARBA" id="ARBA00022741"/>
    </source>
</evidence>
<feature type="domain" description="Protein kinase" evidence="6">
    <location>
        <begin position="1"/>
        <end position="212"/>
    </location>
</feature>